<evidence type="ECO:0000313" key="5">
    <source>
        <dbReference type="Proteomes" id="UP001627154"/>
    </source>
</evidence>
<keyword evidence="2" id="KW-0472">Membrane</keyword>
<evidence type="ECO:0000256" key="2">
    <source>
        <dbReference type="SAM" id="Phobius"/>
    </source>
</evidence>
<dbReference type="EMBL" id="JBJJXI010000032">
    <property type="protein sequence ID" value="KAL3402808.1"/>
    <property type="molecule type" value="Genomic_DNA"/>
</dbReference>
<proteinExistence type="predicted"/>
<comment type="caution">
    <text evidence="4">The sequence shown here is derived from an EMBL/GenBank/DDBJ whole genome shotgun (WGS) entry which is preliminary data.</text>
</comment>
<name>A0ABD2XD81_9HYME</name>
<dbReference type="Proteomes" id="UP001627154">
    <property type="component" value="Unassembled WGS sequence"/>
</dbReference>
<accession>A0ABD2XD81</accession>
<keyword evidence="5" id="KW-1185">Reference proteome</keyword>
<sequence length="960" mass="110962">MSREAKLILALLVVVSLNASTVTPILFFGSQSYQNASYVEVNCDHGPRDVENRTLCRVGGVVETIYTARECSYLLDTGPHGLTSDSLKVVRYGDYRVVLSWRVLGMDAKTNWRLHIVDMKECDRHKPTEIGVSPAEMIAWDDSTDIQPLSFVVSKESFIVVVFSETPNSKCWMRDSGIDVPRCAMEFFDDGQVVSAPHVWFHQTKRDDDMILEPLDHENPDFGYLLVDTDANPQYVMVHVHILNMAHKLQRIANYQLNPTTSPYDHVAYSTANGLIGVCVGNLMGQQYQMMCSQFDRHGKQTIKQFHRIEQKNKYSLVNQAGGGMLLLGHSCRDPDNSCELVDSISISITKIGTRGGFFTTHYRKNELYPCNRKYYRGEARLFQRPNGHNCYTHVCIGYPKDLLAHTPLIYTDCIPTWEAEMNPLGHRRNRHRYYYDDDDDDYYDDDKKKDCLRTEDGTIYKCDYEYAVQRKGTVYFDRRSYHNQTWTTVFCADRIHRDDGQTLCEVSRYRGDRPGRLERTCEVWLYRKDLEPEAIGMLPLTEDKVVLWWLERHHGCAWQLAVVHFEDCSVYHTDWFGDDSYCVPIKIVAHGNDSFAAAVTSARRGPCAIEWDRRENVPRCWMLFDDEARVVHRPQVWFYQAERDDDMILEPLSKENPEGAGHLLIETSKRMSTGNSIRVFVRASIVQRSGKLLELGSYELWDAHWKQPHDGIAYSTANGLIGICVRSDSKNIVCEQFDRKGTRTLAKRSVQRAQGFTTMNLPKPGSMLMLNFVSYLDWWTVFIASRIDKDVDNELGTPLMNSTLHCDGRFNQATGQFFVHEATGQYCYAQFCYRDSKKNKTEGNYRPEVVTMCLLDAWLETNAHGSVDLGHWSYDVLLYGGYFVVLLLVILLFVYFFLKRCRTRATNEINETEMQLIRDISINFDEDYNEIVYQDNNVDDNEENNEENIEENNEENNEE</sequence>
<protein>
    <submittedName>
        <fullName evidence="4">Uncharacterized protein</fullName>
    </submittedName>
</protein>
<evidence type="ECO:0000313" key="4">
    <source>
        <dbReference type="EMBL" id="KAL3402808.1"/>
    </source>
</evidence>
<evidence type="ECO:0000256" key="1">
    <source>
        <dbReference type="SAM" id="MobiDB-lite"/>
    </source>
</evidence>
<feature type="signal peptide" evidence="3">
    <location>
        <begin position="1"/>
        <end position="19"/>
    </location>
</feature>
<feature type="transmembrane region" description="Helical" evidence="2">
    <location>
        <begin position="877"/>
        <end position="899"/>
    </location>
</feature>
<gene>
    <name evidence="4" type="ORF">TKK_003987</name>
</gene>
<evidence type="ECO:0000256" key="3">
    <source>
        <dbReference type="SAM" id="SignalP"/>
    </source>
</evidence>
<feature type="region of interest" description="Disordered" evidence="1">
    <location>
        <begin position="937"/>
        <end position="960"/>
    </location>
</feature>
<reference evidence="4 5" key="1">
    <citation type="journal article" date="2024" name="bioRxiv">
        <title>A reference genome for Trichogramma kaykai: A tiny desert-dwelling parasitoid wasp with competing sex-ratio distorters.</title>
        <authorList>
            <person name="Culotta J."/>
            <person name="Lindsey A.R."/>
        </authorList>
    </citation>
    <scope>NUCLEOTIDE SEQUENCE [LARGE SCALE GENOMIC DNA]</scope>
    <source>
        <strain evidence="4 5">KSX58</strain>
    </source>
</reference>
<feature type="compositionally biased region" description="Acidic residues" evidence="1">
    <location>
        <begin position="938"/>
        <end position="960"/>
    </location>
</feature>
<keyword evidence="2" id="KW-1133">Transmembrane helix</keyword>
<organism evidence="4 5">
    <name type="scientific">Trichogramma kaykai</name>
    <dbReference type="NCBI Taxonomy" id="54128"/>
    <lineage>
        <taxon>Eukaryota</taxon>
        <taxon>Metazoa</taxon>
        <taxon>Ecdysozoa</taxon>
        <taxon>Arthropoda</taxon>
        <taxon>Hexapoda</taxon>
        <taxon>Insecta</taxon>
        <taxon>Pterygota</taxon>
        <taxon>Neoptera</taxon>
        <taxon>Endopterygota</taxon>
        <taxon>Hymenoptera</taxon>
        <taxon>Apocrita</taxon>
        <taxon>Proctotrupomorpha</taxon>
        <taxon>Chalcidoidea</taxon>
        <taxon>Trichogrammatidae</taxon>
        <taxon>Trichogramma</taxon>
    </lineage>
</organism>
<keyword evidence="2" id="KW-0812">Transmembrane</keyword>
<feature type="chain" id="PRO_5044782202" evidence="3">
    <location>
        <begin position="20"/>
        <end position="960"/>
    </location>
</feature>
<keyword evidence="3" id="KW-0732">Signal</keyword>
<dbReference type="AlphaFoldDB" id="A0ABD2XD81"/>